<evidence type="ECO:0000313" key="3">
    <source>
        <dbReference type="Proteomes" id="UP000283872"/>
    </source>
</evidence>
<dbReference type="RefSeq" id="WP_117588000.1">
    <property type="nucleotide sequence ID" value="NZ_QRVA01000061.1"/>
</dbReference>
<dbReference type="EMBL" id="QRVA01000061">
    <property type="protein sequence ID" value="RGS10804.1"/>
    <property type="molecule type" value="Genomic_DNA"/>
</dbReference>
<dbReference type="Pfam" id="PF00535">
    <property type="entry name" value="Glycos_transf_2"/>
    <property type="match status" value="1"/>
</dbReference>
<reference evidence="2 3" key="1">
    <citation type="submission" date="2018-08" db="EMBL/GenBank/DDBJ databases">
        <title>A genome reference for cultivated species of the human gut microbiota.</title>
        <authorList>
            <person name="Zou Y."/>
            <person name="Xue W."/>
            <person name="Luo G."/>
        </authorList>
    </citation>
    <scope>NUCLEOTIDE SEQUENCE [LARGE SCALE GENOMIC DNA]</scope>
    <source>
        <strain evidence="2 3">AF24-12</strain>
    </source>
</reference>
<keyword evidence="2" id="KW-0808">Transferase</keyword>
<dbReference type="AlphaFoldDB" id="A0A3E5DMX4"/>
<feature type="domain" description="Glycosyltransferase 2-like" evidence="1">
    <location>
        <begin position="4"/>
        <end position="141"/>
    </location>
</feature>
<evidence type="ECO:0000259" key="1">
    <source>
        <dbReference type="Pfam" id="PF00535"/>
    </source>
</evidence>
<dbReference type="PANTHER" id="PTHR22916">
    <property type="entry name" value="GLYCOSYLTRANSFERASE"/>
    <property type="match status" value="1"/>
</dbReference>
<sequence length="307" mass="35521">MKFSILIPAYKLAFFNECLDSILVQTYKNFEIVIVNDSSPEDLGSVVQKYSDSRIKYFENEKNCGSVNVVDNWNICLSHATGDYVICIGDDDKLLPNCLEEYSKLLDKYPDIGLLHGWTEIINERSEVVKPTTHRCEFESALSLMWHRMHAYEQQFIGDFCFNREWLLQHGGFYKLPLAWGSDDISALIGASKNGVANTQIPVFQYRINSQTISNTGDISVKMNAILLTYKWENDFLSKKLEHQQDELYRLDILSKIAHAYQKTCAQTIAADIKRKTLRGILYWWTNRKEYNISLKTLLYAMAQSFK</sequence>
<dbReference type="SUPFAM" id="SSF53448">
    <property type="entry name" value="Nucleotide-diphospho-sugar transferases"/>
    <property type="match status" value="1"/>
</dbReference>
<accession>A0A3E5DMX4</accession>
<evidence type="ECO:0000313" key="2">
    <source>
        <dbReference type="EMBL" id="RGS10804.1"/>
    </source>
</evidence>
<dbReference type="Gene3D" id="3.90.550.10">
    <property type="entry name" value="Spore Coat Polysaccharide Biosynthesis Protein SpsA, Chain A"/>
    <property type="match status" value="1"/>
</dbReference>
<comment type="caution">
    <text evidence="2">The sequence shown here is derived from an EMBL/GenBank/DDBJ whole genome shotgun (WGS) entry which is preliminary data.</text>
</comment>
<gene>
    <name evidence="2" type="ORF">DWY11_14900</name>
</gene>
<organism evidence="2 3">
    <name type="scientific">Segatella copri</name>
    <dbReference type="NCBI Taxonomy" id="165179"/>
    <lineage>
        <taxon>Bacteria</taxon>
        <taxon>Pseudomonadati</taxon>
        <taxon>Bacteroidota</taxon>
        <taxon>Bacteroidia</taxon>
        <taxon>Bacteroidales</taxon>
        <taxon>Prevotellaceae</taxon>
        <taxon>Segatella</taxon>
    </lineage>
</organism>
<name>A0A3E5DMX4_9BACT</name>
<dbReference type="InterPro" id="IPR001173">
    <property type="entry name" value="Glyco_trans_2-like"/>
</dbReference>
<dbReference type="GO" id="GO:0016758">
    <property type="term" value="F:hexosyltransferase activity"/>
    <property type="evidence" value="ECO:0007669"/>
    <property type="project" value="UniProtKB-ARBA"/>
</dbReference>
<dbReference type="InterPro" id="IPR029044">
    <property type="entry name" value="Nucleotide-diphossugar_trans"/>
</dbReference>
<proteinExistence type="predicted"/>
<dbReference type="Proteomes" id="UP000283872">
    <property type="component" value="Unassembled WGS sequence"/>
</dbReference>
<dbReference type="PANTHER" id="PTHR22916:SF3">
    <property type="entry name" value="UDP-GLCNAC:BETAGAL BETA-1,3-N-ACETYLGLUCOSAMINYLTRANSFERASE-LIKE PROTEIN 1"/>
    <property type="match status" value="1"/>
</dbReference>
<protein>
    <submittedName>
        <fullName evidence="2">Glycosyltransferase</fullName>
    </submittedName>
</protein>